<dbReference type="STRING" id="647171.MetfoDRAFT_0136"/>
<evidence type="ECO:0000313" key="2">
    <source>
        <dbReference type="Proteomes" id="UP000003706"/>
    </source>
</evidence>
<reference evidence="1 2" key="1">
    <citation type="submission" date="2011-09" db="EMBL/GenBank/DDBJ databases">
        <title>The draft genome of Methanotorris formicicus Mc-S-70.</title>
        <authorList>
            <consortium name="US DOE Joint Genome Institute (JGI-PGF)"/>
            <person name="Lucas S."/>
            <person name="Han J."/>
            <person name="Lapidus A."/>
            <person name="Cheng J.-F."/>
            <person name="Goodwin L."/>
            <person name="Pitluck S."/>
            <person name="Peters L."/>
            <person name="Land M.L."/>
            <person name="Hauser L."/>
            <person name="Sieprawska-Lupa M."/>
            <person name="Takai K."/>
            <person name="Miyazaki J."/>
            <person name="Whitman W."/>
            <person name="Woyke T.J."/>
        </authorList>
    </citation>
    <scope>NUCLEOTIDE SEQUENCE [LARGE SCALE GENOMIC DNA]</scope>
    <source>
        <strain evidence="1 2">Mc-S-70</strain>
    </source>
</reference>
<proteinExistence type="predicted"/>
<dbReference type="RefSeq" id="WP_007043582.1">
    <property type="nucleotide sequence ID" value="NZ_AGJL01000002.1"/>
</dbReference>
<dbReference type="AlphaFoldDB" id="H1KWG3"/>
<protein>
    <submittedName>
        <fullName evidence="1">Uncharacterized protein</fullName>
    </submittedName>
</protein>
<name>H1KWG3_9EURY</name>
<comment type="caution">
    <text evidence="1">The sequence shown here is derived from an EMBL/GenBank/DDBJ whole genome shotgun (WGS) entry which is preliminary data.</text>
</comment>
<dbReference type="EMBL" id="AGJL01000002">
    <property type="protein sequence ID" value="EHP89540.1"/>
    <property type="molecule type" value="Genomic_DNA"/>
</dbReference>
<accession>H1KWG3</accession>
<evidence type="ECO:0000313" key="1">
    <source>
        <dbReference type="EMBL" id="EHP89540.1"/>
    </source>
</evidence>
<sequence length="51" mass="5781">MYIEDTVLLGRNFDEYLRMFNLTEDILVNKILDVTSGVSSFCAEGNAKGYN</sequence>
<gene>
    <name evidence="1" type="ORF">MetfoDRAFT_0136</name>
</gene>
<dbReference type="Proteomes" id="UP000003706">
    <property type="component" value="Unassembled WGS sequence"/>
</dbReference>
<keyword evidence="2" id="KW-1185">Reference proteome</keyword>
<organism evidence="1 2">
    <name type="scientific">Methanotorris formicicus Mc-S-70</name>
    <dbReference type="NCBI Taxonomy" id="647171"/>
    <lineage>
        <taxon>Archaea</taxon>
        <taxon>Methanobacteriati</taxon>
        <taxon>Methanobacteriota</taxon>
        <taxon>Methanomada group</taxon>
        <taxon>Methanococci</taxon>
        <taxon>Methanococcales</taxon>
        <taxon>Methanocaldococcaceae</taxon>
        <taxon>Methanotorris</taxon>
    </lineage>
</organism>